<dbReference type="RefSeq" id="WP_397023551.1">
    <property type="nucleotide sequence ID" value="NZ_JBITMB010000006.1"/>
</dbReference>
<dbReference type="SUPFAM" id="SSF55729">
    <property type="entry name" value="Acyl-CoA N-acyltransferases (Nat)"/>
    <property type="match status" value="1"/>
</dbReference>
<dbReference type="InterPro" id="IPR000182">
    <property type="entry name" value="GNAT_dom"/>
</dbReference>
<proteinExistence type="predicted"/>
<keyword evidence="2" id="KW-0012">Acyltransferase</keyword>
<protein>
    <submittedName>
        <fullName evidence="2">GNAT family N-acetyltransferase</fullName>
        <ecNumber evidence="2">2.3.-.-</ecNumber>
    </submittedName>
</protein>
<sequence length="211" mass="23584">MRHWPLFDLRLTTPRLELRLPGPDDLDQLADRALEGVHDPERMPFFVPWTDLPSDELGGEVVRYQLGVMSRWRPEQWSCNFAVAHEGRVIGVQELSATDYAVTREVSSGSWLGLRYQGRGLGTEMRAAVLHLAFAGLDALTAVSDAFTDNPASLAVSRKLGYRPDGLSVQARRGERAVQQRLRLDRADFACPVPVRITGLEPCLPHFGLRP</sequence>
<reference evidence="2 3" key="1">
    <citation type="submission" date="2024-10" db="EMBL/GenBank/DDBJ databases">
        <title>The Natural Products Discovery Center: Release of the First 8490 Sequenced Strains for Exploring Actinobacteria Biosynthetic Diversity.</title>
        <authorList>
            <person name="Kalkreuter E."/>
            <person name="Kautsar S.A."/>
            <person name="Yang D."/>
            <person name="Bader C.D."/>
            <person name="Teijaro C.N."/>
            <person name="Fluegel L."/>
            <person name="Davis C.M."/>
            <person name="Simpson J.R."/>
            <person name="Lauterbach L."/>
            <person name="Steele A.D."/>
            <person name="Gui C."/>
            <person name="Meng S."/>
            <person name="Li G."/>
            <person name="Viehrig K."/>
            <person name="Ye F."/>
            <person name="Su P."/>
            <person name="Kiefer A.F."/>
            <person name="Nichols A."/>
            <person name="Cepeda A.J."/>
            <person name="Yan W."/>
            <person name="Fan B."/>
            <person name="Jiang Y."/>
            <person name="Adhikari A."/>
            <person name="Zheng C.-J."/>
            <person name="Schuster L."/>
            <person name="Cowan T.M."/>
            <person name="Smanski M.J."/>
            <person name="Chevrette M.G."/>
            <person name="De Carvalho L.P.S."/>
            <person name="Shen B."/>
        </authorList>
    </citation>
    <scope>NUCLEOTIDE SEQUENCE [LARGE SCALE GENOMIC DNA]</scope>
    <source>
        <strain evidence="2 3">NPDC049503</strain>
    </source>
</reference>
<accession>A0ABW8A9R8</accession>
<keyword evidence="3" id="KW-1185">Reference proteome</keyword>
<dbReference type="PROSITE" id="PS51186">
    <property type="entry name" value="GNAT"/>
    <property type="match status" value="1"/>
</dbReference>
<dbReference type="Proteomes" id="UP001612928">
    <property type="component" value="Unassembled WGS sequence"/>
</dbReference>
<dbReference type="GO" id="GO:0016746">
    <property type="term" value="F:acyltransferase activity"/>
    <property type="evidence" value="ECO:0007669"/>
    <property type="project" value="UniProtKB-KW"/>
</dbReference>
<dbReference type="InterPro" id="IPR016181">
    <property type="entry name" value="Acyl_CoA_acyltransferase"/>
</dbReference>
<dbReference type="PANTHER" id="PTHR43441">
    <property type="entry name" value="RIBOSOMAL-PROTEIN-SERINE ACETYLTRANSFERASE"/>
    <property type="match status" value="1"/>
</dbReference>
<dbReference type="EC" id="2.3.-.-" evidence="2"/>
<evidence type="ECO:0000259" key="1">
    <source>
        <dbReference type="PROSITE" id="PS51186"/>
    </source>
</evidence>
<dbReference type="EMBL" id="JBITMB010000006">
    <property type="protein sequence ID" value="MFI7443393.1"/>
    <property type="molecule type" value="Genomic_DNA"/>
</dbReference>
<comment type="caution">
    <text evidence="2">The sequence shown here is derived from an EMBL/GenBank/DDBJ whole genome shotgun (WGS) entry which is preliminary data.</text>
</comment>
<evidence type="ECO:0000313" key="3">
    <source>
        <dbReference type="Proteomes" id="UP001612928"/>
    </source>
</evidence>
<organism evidence="2 3">
    <name type="scientific">Nonomuraea indica</name>
    <dbReference type="NCBI Taxonomy" id="1581193"/>
    <lineage>
        <taxon>Bacteria</taxon>
        <taxon>Bacillati</taxon>
        <taxon>Actinomycetota</taxon>
        <taxon>Actinomycetes</taxon>
        <taxon>Streptosporangiales</taxon>
        <taxon>Streptosporangiaceae</taxon>
        <taxon>Nonomuraea</taxon>
    </lineage>
</organism>
<feature type="domain" description="N-acetyltransferase" evidence="1">
    <location>
        <begin position="16"/>
        <end position="185"/>
    </location>
</feature>
<keyword evidence="2" id="KW-0808">Transferase</keyword>
<gene>
    <name evidence="2" type="ORF">ACIBP5_25775</name>
</gene>
<dbReference type="Gene3D" id="3.40.630.30">
    <property type="match status" value="1"/>
</dbReference>
<dbReference type="Pfam" id="PF13302">
    <property type="entry name" value="Acetyltransf_3"/>
    <property type="match status" value="1"/>
</dbReference>
<dbReference type="PANTHER" id="PTHR43441:SF11">
    <property type="entry name" value="RIBOSOMAL-PROTEIN-SERINE ACETYLTRANSFERASE"/>
    <property type="match status" value="1"/>
</dbReference>
<evidence type="ECO:0000313" key="2">
    <source>
        <dbReference type="EMBL" id="MFI7443393.1"/>
    </source>
</evidence>
<name>A0ABW8A9R8_9ACTN</name>
<dbReference type="InterPro" id="IPR051908">
    <property type="entry name" value="Ribosomal_N-acetyltransferase"/>
</dbReference>